<keyword evidence="4" id="KW-0804">Transcription</keyword>
<dbReference type="InterPro" id="IPR005119">
    <property type="entry name" value="LysR_subst-bd"/>
</dbReference>
<evidence type="ECO:0000259" key="5">
    <source>
        <dbReference type="PROSITE" id="PS50931"/>
    </source>
</evidence>
<dbReference type="CDD" id="cd08422">
    <property type="entry name" value="PBP2_CrgA_like"/>
    <property type="match status" value="1"/>
</dbReference>
<dbReference type="Gene3D" id="1.10.10.10">
    <property type="entry name" value="Winged helix-like DNA-binding domain superfamily/Winged helix DNA-binding domain"/>
    <property type="match status" value="1"/>
</dbReference>
<dbReference type="PRINTS" id="PR00039">
    <property type="entry name" value="HTHLYSR"/>
</dbReference>
<evidence type="ECO:0000256" key="3">
    <source>
        <dbReference type="ARBA" id="ARBA00023125"/>
    </source>
</evidence>
<dbReference type="Pfam" id="PF00126">
    <property type="entry name" value="HTH_1"/>
    <property type="match status" value="1"/>
</dbReference>
<accession>A0A226WRX0</accession>
<comment type="similarity">
    <text evidence="1">Belongs to the LysR transcriptional regulatory family.</text>
</comment>
<dbReference type="RefSeq" id="WP_089164667.1">
    <property type="nucleotide sequence ID" value="NZ_MTHB01000246.1"/>
</dbReference>
<dbReference type="OrthoDB" id="8928056at2"/>
<dbReference type="EMBL" id="MTHB01000246">
    <property type="protein sequence ID" value="OXC73547.1"/>
    <property type="molecule type" value="Genomic_DNA"/>
</dbReference>
<keyword evidence="2" id="KW-0805">Transcription regulation</keyword>
<dbReference type="PANTHER" id="PTHR30537">
    <property type="entry name" value="HTH-TYPE TRANSCRIPTIONAL REGULATOR"/>
    <property type="match status" value="1"/>
</dbReference>
<evidence type="ECO:0000256" key="1">
    <source>
        <dbReference type="ARBA" id="ARBA00009437"/>
    </source>
</evidence>
<reference evidence="7" key="1">
    <citation type="submission" date="2017-01" db="EMBL/GenBank/DDBJ databases">
        <title>Genome Analysis of Deinococcus marmoris KOPRI26562.</title>
        <authorList>
            <person name="Kim J.H."/>
            <person name="Oh H.-M."/>
        </authorList>
    </citation>
    <scope>NUCLEOTIDE SEQUENCE [LARGE SCALE GENOMIC DNA]</scope>
    <source>
        <strain evidence="7">PAMC 26633</strain>
    </source>
</reference>
<dbReference type="InterPro" id="IPR036388">
    <property type="entry name" value="WH-like_DNA-bd_sf"/>
</dbReference>
<dbReference type="SUPFAM" id="SSF53850">
    <property type="entry name" value="Periplasmic binding protein-like II"/>
    <property type="match status" value="1"/>
</dbReference>
<evidence type="ECO:0000313" key="6">
    <source>
        <dbReference type="EMBL" id="OXC73547.1"/>
    </source>
</evidence>
<proteinExistence type="inferred from homology"/>
<dbReference type="Pfam" id="PF03466">
    <property type="entry name" value="LysR_substrate"/>
    <property type="match status" value="1"/>
</dbReference>
<feature type="domain" description="HTH lysR-type" evidence="5">
    <location>
        <begin position="1"/>
        <end position="59"/>
    </location>
</feature>
<dbReference type="GO" id="GO:0003677">
    <property type="term" value="F:DNA binding"/>
    <property type="evidence" value="ECO:0007669"/>
    <property type="project" value="UniProtKB-KW"/>
</dbReference>
<gene>
    <name evidence="6" type="ORF">BSU04_35745</name>
</gene>
<evidence type="ECO:0000256" key="2">
    <source>
        <dbReference type="ARBA" id="ARBA00023015"/>
    </source>
</evidence>
<name>A0A226WRX0_CABSO</name>
<dbReference type="Gene3D" id="3.40.190.290">
    <property type="match status" value="1"/>
</dbReference>
<dbReference type="InterPro" id="IPR036390">
    <property type="entry name" value="WH_DNA-bd_sf"/>
</dbReference>
<dbReference type="AlphaFoldDB" id="A0A226WRX0"/>
<dbReference type="eggNOG" id="COG0583">
    <property type="taxonomic scope" value="Bacteria"/>
</dbReference>
<keyword evidence="3" id="KW-0238">DNA-binding</keyword>
<dbReference type="GO" id="GO:0003700">
    <property type="term" value="F:DNA-binding transcription factor activity"/>
    <property type="evidence" value="ECO:0007669"/>
    <property type="project" value="InterPro"/>
</dbReference>
<evidence type="ECO:0000313" key="7">
    <source>
        <dbReference type="Proteomes" id="UP000214720"/>
    </source>
</evidence>
<sequence length="307" mass="33241">MDRLDAIRLFVRVIERGSFSAVARETGVGQSAVSKQIAALEAHLGAQLMRRTSRSMTLTDAGQVFYESALRLVDEFDAAKSLVGRGQSAPSGLIRVTVAPVFGRLYIVPRLPEFFARYPDISIEVTGSGRNINLIEEGVDLAIRNGELADSSMIVRRIATTPFATVATPAYLAVRGTPRTPTDLDTHACLIFAPLHEPLPWEFRDGSRPVLHHPRSNFRTADAEQIRAAVLADLGLAHGPLWAFSPEIASGALRVVLADYAPGPLAISAVHPAGRRLPTKVRVFIDFLVETLAANPALTGHLSRVDI</sequence>
<organism evidence="6 7">
    <name type="scientific">Caballeronia sordidicola</name>
    <name type="common">Burkholderia sordidicola</name>
    <dbReference type="NCBI Taxonomy" id="196367"/>
    <lineage>
        <taxon>Bacteria</taxon>
        <taxon>Pseudomonadati</taxon>
        <taxon>Pseudomonadota</taxon>
        <taxon>Betaproteobacteria</taxon>
        <taxon>Burkholderiales</taxon>
        <taxon>Burkholderiaceae</taxon>
        <taxon>Caballeronia</taxon>
    </lineage>
</organism>
<dbReference type="FunFam" id="1.10.10.10:FF:000001">
    <property type="entry name" value="LysR family transcriptional regulator"/>
    <property type="match status" value="1"/>
</dbReference>
<dbReference type="PANTHER" id="PTHR30537:SF80">
    <property type="entry name" value="TRANSCRIPTIONAL REGULATOR"/>
    <property type="match status" value="1"/>
</dbReference>
<comment type="caution">
    <text evidence="6">The sequence shown here is derived from an EMBL/GenBank/DDBJ whole genome shotgun (WGS) entry which is preliminary data.</text>
</comment>
<dbReference type="InterPro" id="IPR058163">
    <property type="entry name" value="LysR-type_TF_proteobact-type"/>
</dbReference>
<dbReference type="SUPFAM" id="SSF46785">
    <property type="entry name" value="Winged helix' DNA-binding domain"/>
    <property type="match status" value="1"/>
</dbReference>
<protein>
    <submittedName>
        <fullName evidence="6">Transcriptional regulator, LysR family</fullName>
    </submittedName>
</protein>
<dbReference type="InterPro" id="IPR000847">
    <property type="entry name" value="LysR_HTH_N"/>
</dbReference>
<dbReference type="Proteomes" id="UP000214720">
    <property type="component" value="Unassembled WGS sequence"/>
</dbReference>
<evidence type="ECO:0000256" key="4">
    <source>
        <dbReference type="ARBA" id="ARBA00023163"/>
    </source>
</evidence>
<dbReference type="PROSITE" id="PS50931">
    <property type="entry name" value="HTH_LYSR"/>
    <property type="match status" value="1"/>
</dbReference>